<evidence type="ECO:0000313" key="1">
    <source>
        <dbReference type="EMBL" id="KAF3425533.1"/>
    </source>
</evidence>
<proteinExistence type="predicted"/>
<comment type="caution">
    <text evidence="1">The sequence shown here is derived from an EMBL/GenBank/DDBJ whole genome shotgun (WGS) entry which is preliminary data.</text>
</comment>
<reference evidence="1" key="1">
    <citation type="submission" date="2019-11" db="EMBL/GenBank/DDBJ databases">
        <title>The nuclear and mitochondrial genomes of Frieseomelitta varia - a highly eusocial stingless bee (Meliponini) with a permanently sterile worker caste.</title>
        <authorList>
            <person name="Freitas F.C.P."/>
            <person name="Lourenco A.P."/>
            <person name="Nunes F.M.F."/>
            <person name="Paschoal A.R."/>
            <person name="Abreu F.C.P."/>
            <person name="Barbin F.O."/>
            <person name="Bataglia L."/>
            <person name="Cardoso-Junior C.A.M."/>
            <person name="Cervoni M.S."/>
            <person name="Silva S.R."/>
            <person name="Dalarmi F."/>
            <person name="Del Lama M.A."/>
            <person name="Depintor T.S."/>
            <person name="Ferreira K.M."/>
            <person name="Goria P.S."/>
            <person name="Jaskot M.C."/>
            <person name="Lago D.C."/>
            <person name="Luna-Lucena D."/>
            <person name="Moda L.M."/>
            <person name="Nascimento L."/>
            <person name="Pedrino M."/>
            <person name="Rabico F.O."/>
            <person name="Sanches F.C."/>
            <person name="Santos D.E."/>
            <person name="Santos C.G."/>
            <person name="Vieira J."/>
            <person name="Lopes T.F."/>
            <person name="Barchuk A.R."/>
            <person name="Hartfelder K."/>
            <person name="Simoes Z.L.P."/>
            <person name="Bitondi M.M.G."/>
            <person name="Pinheiro D.G."/>
        </authorList>
    </citation>
    <scope>NUCLEOTIDE SEQUENCE</scope>
    <source>
        <strain evidence="1">USP_RPSP 00005682</strain>
        <tissue evidence="1">Whole individual</tissue>
    </source>
</reference>
<name>A0A833W9Z6_9HYME</name>
<gene>
    <name evidence="1" type="ORF">E2986_11042</name>
</gene>
<protein>
    <submittedName>
        <fullName evidence="1">Uncharacterized protein</fullName>
    </submittedName>
</protein>
<dbReference type="AlphaFoldDB" id="A0A833W9Z6"/>
<dbReference type="Proteomes" id="UP000655588">
    <property type="component" value="Unassembled WGS sequence"/>
</dbReference>
<dbReference type="EMBL" id="WNWW01000379">
    <property type="protein sequence ID" value="KAF3425533.1"/>
    <property type="molecule type" value="Genomic_DNA"/>
</dbReference>
<accession>A0A833W9Z6</accession>
<sequence length="172" mass="20383">MFVHLNEDIFVENRADIHSVIPETGFFRNLPRNRMDWSTSKDARSCLARHHAFTRTVYGIIMQRNSNTLDKMNFYFVYYLFAGVARVAVTMPRCRPTRERNRLLIHCVSQLFTGRDSMGDSGLTQRKLYIFERNSDESLNDVSKTLHHREFSLITFDRDYNRSRSILQYVCK</sequence>
<evidence type="ECO:0000313" key="2">
    <source>
        <dbReference type="Proteomes" id="UP000655588"/>
    </source>
</evidence>
<organism evidence="1 2">
    <name type="scientific">Frieseomelitta varia</name>
    <dbReference type="NCBI Taxonomy" id="561572"/>
    <lineage>
        <taxon>Eukaryota</taxon>
        <taxon>Metazoa</taxon>
        <taxon>Ecdysozoa</taxon>
        <taxon>Arthropoda</taxon>
        <taxon>Hexapoda</taxon>
        <taxon>Insecta</taxon>
        <taxon>Pterygota</taxon>
        <taxon>Neoptera</taxon>
        <taxon>Endopterygota</taxon>
        <taxon>Hymenoptera</taxon>
        <taxon>Apocrita</taxon>
        <taxon>Aculeata</taxon>
        <taxon>Apoidea</taxon>
        <taxon>Anthophila</taxon>
        <taxon>Apidae</taxon>
        <taxon>Frieseomelitta</taxon>
    </lineage>
</organism>
<keyword evidence="2" id="KW-1185">Reference proteome</keyword>